<feature type="domain" description="Mon2/Sec7/BIG1-like HDS" evidence="1">
    <location>
        <begin position="1"/>
        <end position="47"/>
    </location>
</feature>
<dbReference type="AlphaFoldDB" id="A0A3Q0JF34"/>
<proteinExistence type="predicted"/>
<evidence type="ECO:0000313" key="3">
    <source>
        <dbReference type="RefSeq" id="XP_026685628.1"/>
    </source>
</evidence>
<dbReference type="KEGG" id="dci:113471000"/>
<keyword evidence="2" id="KW-1185">Reference proteome</keyword>
<evidence type="ECO:0000313" key="2">
    <source>
        <dbReference type="Proteomes" id="UP000079169"/>
    </source>
</evidence>
<dbReference type="Proteomes" id="UP000079169">
    <property type="component" value="Unplaced"/>
</dbReference>
<name>A0A3Q0JF34_DIACI</name>
<sequence length="119" mass="13460">MVVRCIAQMVNSQARNIRSGWKNIFSVFHLAASDSDKSIVELAFHTTGHVINELYPNHFSIMIDSFQDAVKTLSEFACNSNFPSISMDSISLIKSCADCIHRKPQVCLNLNKYMKLFDL</sequence>
<protein>
    <submittedName>
        <fullName evidence="3">Brefeldin A-inhibited guanine nucleotide-exchange protein 1-like</fullName>
    </submittedName>
</protein>
<dbReference type="Pfam" id="PF09324">
    <property type="entry name" value="Sec7-like_HDS"/>
    <property type="match status" value="1"/>
</dbReference>
<gene>
    <name evidence="3" type="primary">LOC113471000</name>
</gene>
<reference evidence="3" key="1">
    <citation type="submission" date="2025-08" db="UniProtKB">
        <authorList>
            <consortium name="RefSeq"/>
        </authorList>
    </citation>
    <scope>IDENTIFICATION</scope>
</reference>
<dbReference type="RefSeq" id="XP_026685628.1">
    <property type="nucleotide sequence ID" value="XM_026829827.1"/>
</dbReference>
<evidence type="ECO:0000259" key="1">
    <source>
        <dbReference type="Pfam" id="PF09324"/>
    </source>
</evidence>
<dbReference type="GeneID" id="113471000"/>
<organism evidence="2 3">
    <name type="scientific">Diaphorina citri</name>
    <name type="common">Asian citrus psyllid</name>
    <dbReference type="NCBI Taxonomy" id="121845"/>
    <lineage>
        <taxon>Eukaryota</taxon>
        <taxon>Metazoa</taxon>
        <taxon>Ecdysozoa</taxon>
        <taxon>Arthropoda</taxon>
        <taxon>Hexapoda</taxon>
        <taxon>Insecta</taxon>
        <taxon>Pterygota</taxon>
        <taxon>Neoptera</taxon>
        <taxon>Paraneoptera</taxon>
        <taxon>Hemiptera</taxon>
        <taxon>Sternorrhyncha</taxon>
        <taxon>Psylloidea</taxon>
        <taxon>Psyllidae</taxon>
        <taxon>Diaphorininae</taxon>
        <taxon>Diaphorina</taxon>
    </lineage>
</organism>
<dbReference type="PaxDb" id="121845-A0A3Q0JF34"/>
<dbReference type="InterPro" id="IPR015403">
    <property type="entry name" value="Mon2/Sec7/BIG1-like_HDS"/>
</dbReference>
<accession>A0A3Q0JF34</accession>
<dbReference type="STRING" id="121845.A0A3Q0JF34"/>